<feature type="domain" description="VTT" evidence="9">
    <location>
        <begin position="59"/>
        <end position="174"/>
    </location>
</feature>
<comment type="subcellular location">
    <subcellularLocation>
        <location evidence="1 7">Cell membrane</location>
        <topology evidence="1 7">Multi-pass membrane protein</topology>
    </subcellularLocation>
</comment>
<name>A0ABS8PDF1_9PSEU</name>
<comment type="caution">
    <text evidence="10">The sequence shown here is derived from an EMBL/GenBank/DDBJ whole genome shotgun (WGS) entry which is preliminary data.</text>
</comment>
<gene>
    <name evidence="10" type="ORF">LQ327_16785</name>
</gene>
<evidence type="ECO:0000256" key="5">
    <source>
        <dbReference type="ARBA" id="ARBA00022989"/>
    </source>
</evidence>
<evidence type="ECO:0000256" key="8">
    <source>
        <dbReference type="SAM" id="MobiDB-lite"/>
    </source>
</evidence>
<evidence type="ECO:0000256" key="3">
    <source>
        <dbReference type="ARBA" id="ARBA00022475"/>
    </source>
</evidence>
<keyword evidence="3 7" id="KW-1003">Cell membrane</keyword>
<keyword evidence="5 7" id="KW-1133">Transmembrane helix</keyword>
<evidence type="ECO:0000313" key="10">
    <source>
        <dbReference type="EMBL" id="MCD2195024.1"/>
    </source>
</evidence>
<evidence type="ECO:0000256" key="2">
    <source>
        <dbReference type="ARBA" id="ARBA00008640"/>
    </source>
</evidence>
<evidence type="ECO:0000256" key="4">
    <source>
        <dbReference type="ARBA" id="ARBA00022692"/>
    </source>
</evidence>
<feature type="compositionally biased region" description="Low complexity" evidence="8">
    <location>
        <begin position="226"/>
        <end position="236"/>
    </location>
</feature>
<evidence type="ECO:0000256" key="6">
    <source>
        <dbReference type="ARBA" id="ARBA00023136"/>
    </source>
</evidence>
<feature type="region of interest" description="Disordered" evidence="8">
    <location>
        <begin position="208"/>
        <end position="236"/>
    </location>
</feature>
<feature type="transmembrane region" description="Helical" evidence="7">
    <location>
        <begin position="75"/>
        <end position="96"/>
    </location>
</feature>
<feature type="compositionally biased region" description="Gly residues" evidence="8">
    <location>
        <begin position="212"/>
        <end position="225"/>
    </location>
</feature>
<dbReference type="InterPro" id="IPR015414">
    <property type="entry name" value="TMEM64"/>
</dbReference>
<dbReference type="PANTHER" id="PTHR12677">
    <property type="entry name" value="GOLGI APPARATUS MEMBRANE PROTEIN TVP38-RELATED"/>
    <property type="match status" value="1"/>
</dbReference>
<dbReference type="Proteomes" id="UP001199469">
    <property type="component" value="Unassembled WGS sequence"/>
</dbReference>
<keyword evidence="4 7" id="KW-0812">Transmembrane</keyword>
<keyword evidence="11" id="KW-1185">Reference proteome</keyword>
<evidence type="ECO:0000313" key="11">
    <source>
        <dbReference type="Proteomes" id="UP001199469"/>
    </source>
</evidence>
<organism evidence="10 11">
    <name type="scientific">Actinomycetospora endophytica</name>
    <dbReference type="NCBI Taxonomy" id="2291215"/>
    <lineage>
        <taxon>Bacteria</taxon>
        <taxon>Bacillati</taxon>
        <taxon>Actinomycetota</taxon>
        <taxon>Actinomycetes</taxon>
        <taxon>Pseudonocardiales</taxon>
        <taxon>Pseudonocardiaceae</taxon>
        <taxon>Actinomycetospora</taxon>
    </lineage>
</organism>
<accession>A0ABS8PDF1</accession>
<feature type="transmembrane region" description="Helical" evidence="7">
    <location>
        <begin position="153"/>
        <end position="172"/>
    </location>
</feature>
<feature type="transmembrane region" description="Helical" evidence="7">
    <location>
        <begin position="184"/>
        <end position="203"/>
    </location>
</feature>
<evidence type="ECO:0000256" key="1">
    <source>
        <dbReference type="ARBA" id="ARBA00004651"/>
    </source>
</evidence>
<proteinExistence type="inferred from homology"/>
<reference evidence="10 11" key="1">
    <citation type="submission" date="2021-11" db="EMBL/GenBank/DDBJ databases">
        <title>Draft genome sequence of Actinomycetospora sp. SF1 isolated from the rhizosphere soil.</title>
        <authorList>
            <person name="Duangmal K."/>
            <person name="Chantavorakit T."/>
        </authorList>
    </citation>
    <scope>NUCLEOTIDE SEQUENCE [LARGE SCALE GENOMIC DNA]</scope>
    <source>
        <strain evidence="10 11">TBRC 5722</strain>
    </source>
</reference>
<dbReference type="RefSeq" id="WP_230735682.1">
    <property type="nucleotide sequence ID" value="NZ_JAJNDB010000003.1"/>
</dbReference>
<dbReference type="PANTHER" id="PTHR12677:SF59">
    <property type="entry name" value="GOLGI APPARATUS MEMBRANE PROTEIN TVP38-RELATED"/>
    <property type="match status" value="1"/>
</dbReference>
<comment type="similarity">
    <text evidence="2 7">Belongs to the TVP38/TMEM64 family.</text>
</comment>
<dbReference type="InterPro" id="IPR032816">
    <property type="entry name" value="VTT_dom"/>
</dbReference>
<dbReference type="EMBL" id="JAJNDB010000003">
    <property type="protein sequence ID" value="MCD2195024.1"/>
    <property type="molecule type" value="Genomic_DNA"/>
</dbReference>
<comment type="caution">
    <text evidence="7">Lacks conserved residue(s) required for the propagation of feature annotation.</text>
</comment>
<dbReference type="Pfam" id="PF09335">
    <property type="entry name" value="VTT_dom"/>
    <property type="match status" value="1"/>
</dbReference>
<evidence type="ECO:0000256" key="7">
    <source>
        <dbReference type="RuleBase" id="RU366058"/>
    </source>
</evidence>
<protein>
    <recommendedName>
        <fullName evidence="7">TVP38/TMEM64 family membrane protein</fullName>
    </recommendedName>
</protein>
<keyword evidence="6 7" id="KW-0472">Membrane</keyword>
<sequence length="236" mass="23924">MRNRTRGLVLLGLLVVALVVALTVPLPSPLELRDWAIRIGPTAPLIFFLAHAVITTTPVPRTAFTLAAGLMFGPVWGLGLAVTASMVSAVLGFAIARRLGGRAIARLGPERVRALEERLCERELLTVTSTRLVGIPFAPLNYTLGVTSVGLRAYLVGTIVGLIPGTAAVVLLGDAVTGGSSPGMIAILAVTATLGAVGILVSARGRRRIGSDPGGPEAGGSGPEAGGSESAGPEAA</sequence>
<evidence type="ECO:0000259" key="9">
    <source>
        <dbReference type="Pfam" id="PF09335"/>
    </source>
</evidence>